<evidence type="ECO:0000313" key="2">
    <source>
        <dbReference type="EMBL" id="PPS03689.1"/>
    </source>
</evidence>
<reference evidence="2 3" key="1">
    <citation type="submission" date="2015-01" db="EMBL/GenBank/DDBJ databases">
        <title>Genome of allotetraploid Gossypium barbadense reveals genomic plasticity and fiber elongation in cotton evolution.</title>
        <authorList>
            <person name="Chen X."/>
            <person name="Liu X."/>
            <person name="Zhao B."/>
            <person name="Zheng H."/>
            <person name="Hu Y."/>
            <person name="Lu G."/>
            <person name="Yang C."/>
            <person name="Chen J."/>
            <person name="Shan C."/>
            <person name="Zhang L."/>
            <person name="Zhou Y."/>
            <person name="Wang L."/>
            <person name="Guo W."/>
            <person name="Bai Y."/>
            <person name="Ruan J."/>
            <person name="Shangguan X."/>
            <person name="Mao Y."/>
            <person name="Jiang J."/>
            <person name="Zhu Y."/>
            <person name="Lei J."/>
            <person name="Kang H."/>
            <person name="Chen S."/>
            <person name="He X."/>
            <person name="Wang R."/>
            <person name="Wang Y."/>
            <person name="Chen J."/>
            <person name="Wang L."/>
            <person name="Yu S."/>
            <person name="Wang B."/>
            <person name="Wei J."/>
            <person name="Song S."/>
            <person name="Lu X."/>
            <person name="Gao Z."/>
            <person name="Gu W."/>
            <person name="Deng X."/>
            <person name="Ma D."/>
            <person name="Wang S."/>
            <person name="Liang W."/>
            <person name="Fang L."/>
            <person name="Cai C."/>
            <person name="Zhu X."/>
            <person name="Zhou B."/>
            <person name="Zhang Y."/>
            <person name="Chen Z."/>
            <person name="Xu S."/>
            <person name="Zhu R."/>
            <person name="Wang S."/>
            <person name="Zhang T."/>
            <person name="Zhao G."/>
        </authorList>
    </citation>
    <scope>NUCLEOTIDE SEQUENCE [LARGE SCALE GENOMIC DNA]</scope>
    <source>
        <strain evidence="3">cv. Xinhai21</strain>
        <tissue evidence="2">Leaf</tissue>
    </source>
</reference>
<gene>
    <name evidence="1" type="ORF">ES319_A04G156900v1</name>
    <name evidence="2" type="ORF">GOBAR_AA16978</name>
</gene>
<sequence length="149" mass="16730">MGICASSQYSMKKVGTLRWPHPTTKIIHPDGKLQELRQPVKASLILSQNPSCFLCNSELMYINSPLPHVPGDELLQLDQIYFLLPLSKSEATLSLQELCSLAIKASEYISLLNRAYSSQKFSPFSYKRSCKVGTGFKYPVRSGNRNVVF</sequence>
<evidence type="ECO:0000313" key="3">
    <source>
        <dbReference type="Proteomes" id="UP000239757"/>
    </source>
</evidence>
<dbReference type="EMBL" id="KZ664703">
    <property type="protein sequence ID" value="PPS03689.1"/>
    <property type="molecule type" value="Genomic_DNA"/>
</dbReference>
<proteinExistence type="predicted"/>
<dbReference type="Proteomes" id="UP000327439">
    <property type="component" value="Chromosome A04"/>
</dbReference>
<dbReference type="PANTHER" id="PTHR33052">
    <property type="entry name" value="DUF4228 DOMAIN PROTEIN-RELATED"/>
    <property type="match status" value="1"/>
</dbReference>
<dbReference type="InterPro" id="IPR025322">
    <property type="entry name" value="PADRE_dom"/>
</dbReference>
<dbReference type="Pfam" id="PF14009">
    <property type="entry name" value="PADRE"/>
    <property type="match status" value="1"/>
</dbReference>
<reference evidence="1 4" key="2">
    <citation type="submission" date="2019-06" db="EMBL/GenBank/DDBJ databases">
        <title>WGS assembly of Gossypium barbadense.</title>
        <authorList>
            <person name="Chen Z.J."/>
            <person name="Sreedasyam A."/>
            <person name="Ando A."/>
            <person name="Song Q."/>
            <person name="De L."/>
            <person name="Hulse-Kemp A."/>
            <person name="Ding M."/>
            <person name="Ye W."/>
            <person name="Kirkbride R."/>
            <person name="Jenkins J."/>
            <person name="Plott C."/>
            <person name="Lovell J."/>
            <person name="Lin Y.-M."/>
            <person name="Vaughn R."/>
            <person name="Liu B."/>
            <person name="Li W."/>
            <person name="Simpson S."/>
            <person name="Scheffler B."/>
            <person name="Saski C."/>
            <person name="Grover C."/>
            <person name="Hu G."/>
            <person name="Conover J."/>
            <person name="Carlson J."/>
            <person name="Shu S."/>
            <person name="Boston L."/>
            <person name="Williams M."/>
            <person name="Peterson D."/>
            <person name="Mcgee K."/>
            <person name="Jones D."/>
            <person name="Wendel J."/>
            <person name="Stelly D."/>
            <person name="Grimwood J."/>
            <person name="Schmutz J."/>
        </authorList>
    </citation>
    <scope>NUCLEOTIDE SEQUENCE [LARGE SCALE GENOMIC DNA]</scope>
    <source>
        <strain evidence="1">1400233.01</strain>
    </source>
</reference>
<dbReference type="EMBL" id="CM018205">
    <property type="protein sequence ID" value="KAB2088180.1"/>
    <property type="molecule type" value="Genomic_DNA"/>
</dbReference>
<evidence type="ECO:0000313" key="1">
    <source>
        <dbReference type="EMBL" id="KAB2088180.1"/>
    </source>
</evidence>
<dbReference type="OrthoDB" id="1919386at2759"/>
<accession>A0A2P5XK08</accession>
<keyword evidence="4" id="KW-1185">Reference proteome</keyword>
<dbReference type="Proteomes" id="UP000239757">
    <property type="component" value="Unassembled WGS sequence"/>
</dbReference>
<evidence type="ECO:0000313" key="4">
    <source>
        <dbReference type="Proteomes" id="UP000327439"/>
    </source>
</evidence>
<name>A0A2P5XK08_GOSBA</name>
<protein>
    <submittedName>
        <fullName evidence="2">Uncharacterized protein</fullName>
    </submittedName>
</protein>
<organism evidence="2 3">
    <name type="scientific">Gossypium barbadense</name>
    <name type="common">Sea Island cotton</name>
    <name type="synonym">Hibiscus barbadensis</name>
    <dbReference type="NCBI Taxonomy" id="3634"/>
    <lineage>
        <taxon>Eukaryota</taxon>
        <taxon>Viridiplantae</taxon>
        <taxon>Streptophyta</taxon>
        <taxon>Embryophyta</taxon>
        <taxon>Tracheophyta</taxon>
        <taxon>Spermatophyta</taxon>
        <taxon>Magnoliopsida</taxon>
        <taxon>eudicotyledons</taxon>
        <taxon>Gunneridae</taxon>
        <taxon>Pentapetalae</taxon>
        <taxon>rosids</taxon>
        <taxon>malvids</taxon>
        <taxon>Malvales</taxon>
        <taxon>Malvaceae</taxon>
        <taxon>Malvoideae</taxon>
        <taxon>Gossypium</taxon>
    </lineage>
</organism>
<dbReference type="AlphaFoldDB" id="A0A2P5XK08"/>